<dbReference type="AlphaFoldDB" id="A0AAV4ME58"/>
<evidence type="ECO:0000256" key="1">
    <source>
        <dbReference type="SAM" id="MobiDB-lite"/>
    </source>
</evidence>
<dbReference type="Proteomes" id="UP001054945">
    <property type="component" value="Unassembled WGS sequence"/>
</dbReference>
<comment type="caution">
    <text evidence="3">The sequence shown here is derived from an EMBL/GenBank/DDBJ whole genome shotgun (WGS) entry which is preliminary data.</text>
</comment>
<feature type="compositionally biased region" description="Low complexity" evidence="1">
    <location>
        <begin position="85"/>
        <end position="95"/>
    </location>
</feature>
<feature type="compositionally biased region" description="Pro residues" evidence="1">
    <location>
        <begin position="54"/>
        <end position="65"/>
    </location>
</feature>
<gene>
    <name evidence="3" type="ORF">CEXT_438801</name>
</gene>
<sequence>MTRLFILFLIAGCSSSCAISIRSPGSNPTQTIPEISHCSQISAVTTVSPTESCPHPPLPQHPPGAPHQSPETQVTAGSARHSSTEEAAAAGTPAATEERFRAFAGGYLLVLSSVGNLCS</sequence>
<reference evidence="3 4" key="1">
    <citation type="submission" date="2021-06" db="EMBL/GenBank/DDBJ databases">
        <title>Caerostris extrusa draft genome.</title>
        <authorList>
            <person name="Kono N."/>
            <person name="Arakawa K."/>
        </authorList>
    </citation>
    <scope>NUCLEOTIDE SEQUENCE [LARGE SCALE GENOMIC DNA]</scope>
</reference>
<keyword evidence="4" id="KW-1185">Reference proteome</keyword>
<evidence type="ECO:0000256" key="2">
    <source>
        <dbReference type="SAM" id="SignalP"/>
    </source>
</evidence>
<feature type="region of interest" description="Disordered" evidence="1">
    <location>
        <begin position="46"/>
        <end position="95"/>
    </location>
</feature>
<feature type="chain" id="PRO_5043831328" evidence="2">
    <location>
        <begin position="19"/>
        <end position="119"/>
    </location>
</feature>
<keyword evidence="2" id="KW-0732">Signal</keyword>
<dbReference type="EMBL" id="BPLR01019609">
    <property type="protein sequence ID" value="GIX69716.1"/>
    <property type="molecule type" value="Genomic_DNA"/>
</dbReference>
<evidence type="ECO:0000313" key="3">
    <source>
        <dbReference type="EMBL" id="GIX69716.1"/>
    </source>
</evidence>
<proteinExistence type="predicted"/>
<accession>A0AAV4ME58</accession>
<evidence type="ECO:0000313" key="4">
    <source>
        <dbReference type="Proteomes" id="UP001054945"/>
    </source>
</evidence>
<feature type="signal peptide" evidence="2">
    <location>
        <begin position="1"/>
        <end position="18"/>
    </location>
</feature>
<organism evidence="3 4">
    <name type="scientific">Caerostris extrusa</name>
    <name type="common">Bark spider</name>
    <name type="synonym">Caerostris bankana</name>
    <dbReference type="NCBI Taxonomy" id="172846"/>
    <lineage>
        <taxon>Eukaryota</taxon>
        <taxon>Metazoa</taxon>
        <taxon>Ecdysozoa</taxon>
        <taxon>Arthropoda</taxon>
        <taxon>Chelicerata</taxon>
        <taxon>Arachnida</taxon>
        <taxon>Araneae</taxon>
        <taxon>Araneomorphae</taxon>
        <taxon>Entelegynae</taxon>
        <taxon>Araneoidea</taxon>
        <taxon>Araneidae</taxon>
        <taxon>Caerostris</taxon>
    </lineage>
</organism>
<protein>
    <submittedName>
        <fullName evidence="3">Uncharacterized protein</fullName>
    </submittedName>
</protein>
<name>A0AAV4ME58_CAEEX</name>